<name>A0A5J5LF95_HALHI</name>
<evidence type="ECO:0000259" key="5">
    <source>
        <dbReference type="PROSITE" id="PS51202"/>
    </source>
</evidence>
<keyword evidence="1" id="KW-0805">Transcription regulation</keyword>
<dbReference type="GO" id="GO:0043565">
    <property type="term" value="F:sequence-specific DNA binding"/>
    <property type="evidence" value="ECO:0007669"/>
    <property type="project" value="InterPro"/>
</dbReference>
<dbReference type="Pfam" id="PF13412">
    <property type="entry name" value="HTH_24"/>
    <property type="match status" value="1"/>
</dbReference>
<dbReference type="InterPro" id="IPR036390">
    <property type="entry name" value="WH_DNA-bd_sf"/>
</dbReference>
<dbReference type="SUPFAM" id="SSF116726">
    <property type="entry name" value="TrkA C-terminal domain-like"/>
    <property type="match status" value="1"/>
</dbReference>
<feature type="domain" description="RCK C-terminal" evidence="5">
    <location>
        <begin position="162"/>
        <end position="247"/>
    </location>
</feature>
<evidence type="ECO:0000259" key="4">
    <source>
        <dbReference type="PROSITE" id="PS50956"/>
    </source>
</evidence>
<dbReference type="PROSITE" id="PS50956">
    <property type="entry name" value="HTH_ASNC_2"/>
    <property type="match status" value="1"/>
</dbReference>
<keyword evidence="2" id="KW-0238">DNA-binding</keyword>
<dbReference type="GO" id="GO:0005829">
    <property type="term" value="C:cytosol"/>
    <property type="evidence" value="ECO:0007669"/>
    <property type="project" value="TreeGrafter"/>
</dbReference>
<evidence type="ECO:0000256" key="3">
    <source>
        <dbReference type="ARBA" id="ARBA00023163"/>
    </source>
</evidence>
<dbReference type="InterPro" id="IPR036721">
    <property type="entry name" value="RCK_C_sf"/>
</dbReference>
<evidence type="ECO:0000256" key="1">
    <source>
        <dbReference type="ARBA" id="ARBA00023015"/>
    </source>
</evidence>
<dbReference type="GO" id="GO:0006813">
    <property type="term" value="P:potassium ion transport"/>
    <property type="evidence" value="ECO:0007669"/>
    <property type="project" value="InterPro"/>
</dbReference>
<dbReference type="GO" id="GO:0043200">
    <property type="term" value="P:response to amino acid"/>
    <property type="evidence" value="ECO:0007669"/>
    <property type="project" value="TreeGrafter"/>
</dbReference>
<dbReference type="SUPFAM" id="SSF46785">
    <property type="entry name" value="Winged helix' DNA-binding domain"/>
    <property type="match status" value="1"/>
</dbReference>
<feature type="domain" description="HTH asnC-type" evidence="4">
    <location>
        <begin position="5"/>
        <end position="72"/>
    </location>
</feature>
<dbReference type="Pfam" id="PF02080">
    <property type="entry name" value="TrkA_C"/>
    <property type="match status" value="1"/>
</dbReference>
<dbReference type="InterPro" id="IPR000485">
    <property type="entry name" value="AsnC-type_HTH_dom"/>
</dbReference>
<comment type="caution">
    <text evidence="6">The sequence shown here is derived from an EMBL/GenBank/DDBJ whole genome shotgun (WGS) entry which is preliminary data.</text>
</comment>
<accession>A0A5J5LF95</accession>
<proteinExistence type="predicted"/>
<organism evidence="6 7">
    <name type="scientific">Haloarcula hispanica</name>
    <dbReference type="NCBI Taxonomy" id="51589"/>
    <lineage>
        <taxon>Archaea</taxon>
        <taxon>Methanobacteriati</taxon>
        <taxon>Methanobacteriota</taxon>
        <taxon>Stenosarchaea group</taxon>
        <taxon>Halobacteria</taxon>
        <taxon>Halobacteriales</taxon>
        <taxon>Haloarculaceae</taxon>
        <taxon>Haloarcula</taxon>
    </lineage>
</organism>
<dbReference type="InterPro" id="IPR036388">
    <property type="entry name" value="WH-like_DNA-bd_sf"/>
</dbReference>
<dbReference type="GO" id="GO:0008324">
    <property type="term" value="F:monoatomic cation transmembrane transporter activity"/>
    <property type="evidence" value="ECO:0007669"/>
    <property type="project" value="InterPro"/>
</dbReference>
<keyword evidence="3" id="KW-0804">Transcription</keyword>
<dbReference type="Gene3D" id="1.10.10.10">
    <property type="entry name" value="Winged helix-like DNA-binding domain superfamily/Winged helix DNA-binding domain"/>
    <property type="match status" value="1"/>
</dbReference>
<dbReference type="InterPro" id="IPR006037">
    <property type="entry name" value="RCK_C"/>
</dbReference>
<protein>
    <submittedName>
        <fullName evidence="6">Winged helix-turn-helix transcriptional regulator</fullName>
    </submittedName>
</protein>
<dbReference type="PROSITE" id="PS51202">
    <property type="entry name" value="RCK_C"/>
    <property type="match status" value="1"/>
</dbReference>
<dbReference type="Gene3D" id="3.30.70.1450">
    <property type="entry name" value="Regulator of K+ conductance, C-terminal domain"/>
    <property type="match status" value="1"/>
</dbReference>
<dbReference type="SMART" id="SM00344">
    <property type="entry name" value="HTH_ASNC"/>
    <property type="match status" value="1"/>
</dbReference>
<reference evidence="6 7" key="1">
    <citation type="submission" date="2018-11" db="EMBL/GenBank/DDBJ databases">
        <title>Genomic analysis of Haloarcula hispanica CBA1121.</title>
        <authorList>
            <person name="Kim Y.B."/>
            <person name="Roh S.W."/>
        </authorList>
    </citation>
    <scope>NUCLEOTIDE SEQUENCE [LARGE SCALE GENOMIC DNA]</scope>
    <source>
        <strain evidence="6 7">CBA1121</strain>
    </source>
</reference>
<dbReference type="OMA" id="RNTSAPM"/>
<sequence length="254" mass="27940">MSRRLDEIDRRIIHALQQDARNISAPMVAEEMDVSPGTIRNRINQLEDAGIIKGYHADIDYERCESRLTNLFVCNTSASERENLARKALTVPGVVNVRELRTGRGNLQIKAVGEEMSDLTRIAHQLSKLGLEIEDEDLIQEEYFTPYEPFGPDGASKQGAMTDMVSLSGGAEVVDVTVSPEAPIVDTTLRDANEQSLLDEEVLIIAIERGDEMITPKGDTEIRAGDLISVFARDGVPESTLDAFGETNEPITPS</sequence>
<evidence type="ECO:0000313" key="6">
    <source>
        <dbReference type="EMBL" id="KAA9405164.1"/>
    </source>
</evidence>
<dbReference type="GeneID" id="99240455"/>
<dbReference type="RefSeq" id="WP_014031107.1">
    <property type="nucleotide sequence ID" value="NZ_BAABRG010000003.1"/>
</dbReference>
<dbReference type="InterPro" id="IPR011991">
    <property type="entry name" value="ArsR-like_HTH"/>
</dbReference>
<dbReference type="CDD" id="cd00090">
    <property type="entry name" value="HTH_ARSR"/>
    <property type="match status" value="1"/>
</dbReference>
<gene>
    <name evidence="6" type="ORF">EGO51_17725</name>
</gene>
<dbReference type="EMBL" id="RQWK01000002">
    <property type="protein sequence ID" value="KAA9405164.1"/>
    <property type="molecule type" value="Genomic_DNA"/>
</dbReference>
<evidence type="ECO:0000313" key="7">
    <source>
        <dbReference type="Proteomes" id="UP000326244"/>
    </source>
</evidence>
<dbReference type="AlphaFoldDB" id="A0A5J5LF95"/>
<dbReference type="PANTHER" id="PTHR30154:SF34">
    <property type="entry name" value="TRANSCRIPTIONAL REGULATOR AZLB"/>
    <property type="match status" value="1"/>
</dbReference>
<dbReference type="PRINTS" id="PR00033">
    <property type="entry name" value="HTHASNC"/>
</dbReference>
<dbReference type="Proteomes" id="UP000326244">
    <property type="component" value="Unassembled WGS sequence"/>
</dbReference>
<dbReference type="InterPro" id="IPR019888">
    <property type="entry name" value="Tscrpt_reg_AsnC-like"/>
</dbReference>
<dbReference type="PANTHER" id="PTHR30154">
    <property type="entry name" value="LEUCINE-RESPONSIVE REGULATORY PROTEIN"/>
    <property type="match status" value="1"/>
</dbReference>
<evidence type="ECO:0000256" key="2">
    <source>
        <dbReference type="ARBA" id="ARBA00023125"/>
    </source>
</evidence>